<evidence type="ECO:0000313" key="4">
    <source>
        <dbReference type="EMBL" id="KAJ6694695.1"/>
    </source>
</evidence>
<dbReference type="Proteomes" id="UP001151752">
    <property type="component" value="Chromosome 3"/>
</dbReference>
<keyword evidence="3" id="KW-0812">Transmembrane</keyword>
<dbReference type="PANTHER" id="PTHR48047">
    <property type="entry name" value="GLYCOSYLTRANSFERASE"/>
    <property type="match status" value="1"/>
</dbReference>
<dbReference type="PANTHER" id="PTHR48047:SF84">
    <property type="entry name" value="GLYCOSYLTRANSFERASE"/>
    <property type="match status" value="1"/>
</dbReference>
<keyword evidence="3" id="KW-0472">Membrane</keyword>
<gene>
    <name evidence="4" type="ORF">OIU74_013922</name>
</gene>
<dbReference type="GO" id="GO:0035251">
    <property type="term" value="F:UDP-glucosyltransferase activity"/>
    <property type="evidence" value="ECO:0007669"/>
    <property type="project" value="TreeGrafter"/>
</dbReference>
<proteinExistence type="inferred from homology"/>
<reference evidence="4" key="2">
    <citation type="journal article" date="2023" name="Int. J. Mol. Sci.">
        <title>De Novo Assembly and Annotation of 11 Diverse Shrub Willow (Salix) Genomes Reveals Novel Gene Organization in Sex-Linked Regions.</title>
        <authorList>
            <person name="Hyden B."/>
            <person name="Feng K."/>
            <person name="Yates T.B."/>
            <person name="Jawdy S."/>
            <person name="Cereghino C."/>
            <person name="Smart L.B."/>
            <person name="Muchero W."/>
        </authorList>
    </citation>
    <scope>NUCLEOTIDE SEQUENCE</scope>
    <source>
        <tissue evidence="4">Shoot tip</tissue>
    </source>
</reference>
<dbReference type="SUPFAM" id="SSF53756">
    <property type="entry name" value="UDP-Glycosyltransferase/glycogen phosphorylase"/>
    <property type="match status" value="1"/>
</dbReference>
<evidence type="ECO:0000313" key="5">
    <source>
        <dbReference type="Proteomes" id="UP001151752"/>
    </source>
</evidence>
<dbReference type="EMBL" id="JAPFFM010000017">
    <property type="protein sequence ID" value="KAJ6694695.1"/>
    <property type="molecule type" value="Genomic_DNA"/>
</dbReference>
<dbReference type="AlphaFoldDB" id="A0A9Q0SZ59"/>
<sequence length="179" mass="20225">MFFGWCAEIAHEFGAFHAIFSGCGGFGLLVTILCGRICLRKISKPVWAIGPVLVSNRSHDQATITPERCKHWLDTKPMDSVLYISFGSQNVIPASQMLELALALEASGRIFIWVVRPPIGFDINMEFKAKEWLPVGFEERIEYSKRGLLVRKWAPQYYSLAWFPTATVVSCHCKPDDMP</sequence>
<comment type="caution">
    <text evidence="4">The sequence shown here is derived from an EMBL/GenBank/DDBJ whole genome shotgun (WGS) entry which is preliminary data.</text>
</comment>
<comment type="similarity">
    <text evidence="1">Belongs to the UDP-glycosyltransferase family.</text>
</comment>
<keyword evidence="3" id="KW-1133">Transmembrane helix</keyword>
<keyword evidence="2" id="KW-0328">Glycosyltransferase</keyword>
<accession>A0A9Q0SZ59</accession>
<keyword evidence="5" id="KW-1185">Reference proteome</keyword>
<reference evidence="4" key="1">
    <citation type="submission" date="2022-11" db="EMBL/GenBank/DDBJ databases">
        <authorList>
            <person name="Hyden B.L."/>
            <person name="Feng K."/>
            <person name="Yates T."/>
            <person name="Jawdy S."/>
            <person name="Smart L.B."/>
            <person name="Muchero W."/>
        </authorList>
    </citation>
    <scope>NUCLEOTIDE SEQUENCE</scope>
    <source>
        <tissue evidence="4">Shoot tip</tissue>
    </source>
</reference>
<dbReference type="Gene3D" id="3.40.50.2000">
    <property type="entry name" value="Glycogen Phosphorylase B"/>
    <property type="match status" value="2"/>
</dbReference>
<evidence type="ECO:0000256" key="2">
    <source>
        <dbReference type="ARBA" id="ARBA00022676"/>
    </source>
</evidence>
<feature type="transmembrane region" description="Helical" evidence="3">
    <location>
        <begin position="15"/>
        <end position="39"/>
    </location>
</feature>
<protein>
    <submittedName>
        <fullName evidence="4">GLYCOSYLTRANSFERASE</fullName>
    </submittedName>
</protein>
<evidence type="ECO:0000256" key="1">
    <source>
        <dbReference type="ARBA" id="ARBA00009995"/>
    </source>
</evidence>
<name>A0A9Q0SZ59_9ROSI</name>
<evidence type="ECO:0000256" key="3">
    <source>
        <dbReference type="SAM" id="Phobius"/>
    </source>
</evidence>
<keyword evidence="2" id="KW-0808">Transferase</keyword>
<organism evidence="4 5">
    <name type="scientific">Salix koriyanagi</name>
    <dbReference type="NCBI Taxonomy" id="2511006"/>
    <lineage>
        <taxon>Eukaryota</taxon>
        <taxon>Viridiplantae</taxon>
        <taxon>Streptophyta</taxon>
        <taxon>Embryophyta</taxon>
        <taxon>Tracheophyta</taxon>
        <taxon>Spermatophyta</taxon>
        <taxon>Magnoliopsida</taxon>
        <taxon>eudicotyledons</taxon>
        <taxon>Gunneridae</taxon>
        <taxon>Pentapetalae</taxon>
        <taxon>rosids</taxon>
        <taxon>fabids</taxon>
        <taxon>Malpighiales</taxon>
        <taxon>Salicaceae</taxon>
        <taxon>Saliceae</taxon>
        <taxon>Salix</taxon>
    </lineage>
</organism>